<dbReference type="Gene3D" id="1.25.10.10">
    <property type="entry name" value="Leucine-rich Repeat Variant"/>
    <property type="match status" value="2"/>
</dbReference>
<gene>
    <name evidence="1" type="ORF">PACLA_8A051435</name>
</gene>
<dbReference type="AlphaFoldDB" id="A0A6S7IRC8"/>
<protein>
    <submittedName>
        <fullName evidence="1">Neuronal cell adhesion molecule</fullName>
    </submittedName>
</protein>
<dbReference type="InterPro" id="IPR016024">
    <property type="entry name" value="ARM-type_fold"/>
</dbReference>
<proteinExistence type="predicted"/>
<reference evidence="1" key="1">
    <citation type="submission" date="2020-04" db="EMBL/GenBank/DDBJ databases">
        <authorList>
            <person name="Alioto T."/>
            <person name="Alioto T."/>
            <person name="Gomez Garrido J."/>
        </authorList>
    </citation>
    <scope>NUCLEOTIDE SEQUENCE</scope>
    <source>
        <strain evidence="1">A484AB</strain>
    </source>
</reference>
<accession>A0A6S7IRC8</accession>
<dbReference type="InterPro" id="IPR011989">
    <property type="entry name" value="ARM-like"/>
</dbReference>
<dbReference type="InterPro" id="IPR000225">
    <property type="entry name" value="Armadillo"/>
</dbReference>
<dbReference type="EMBL" id="CACRXK020010868">
    <property type="protein sequence ID" value="CAB4020266.1"/>
    <property type="molecule type" value="Genomic_DNA"/>
</dbReference>
<comment type="caution">
    <text evidence="1">The sequence shown here is derived from an EMBL/GenBank/DDBJ whole genome shotgun (WGS) entry which is preliminary data.</text>
</comment>
<keyword evidence="2" id="KW-1185">Reference proteome</keyword>
<evidence type="ECO:0000313" key="2">
    <source>
        <dbReference type="Proteomes" id="UP001152795"/>
    </source>
</evidence>
<dbReference type="Proteomes" id="UP001152795">
    <property type="component" value="Unassembled WGS sequence"/>
</dbReference>
<dbReference type="OrthoDB" id="5973883at2759"/>
<name>A0A6S7IRC8_PARCT</name>
<dbReference type="PROSITE" id="PS50176">
    <property type="entry name" value="ARM_REPEAT"/>
    <property type="match status" value="1"/>
</dbReference>
<sequence>MFMRSGRKLDKTLTSLFKFDKNTSATLDRLVAEIHQNKELCSYQFLNHPGSQDMLTGILKLVHSEDRRIAGNASYVIGSLAETALGCSRIVRICTASSEEESSEVLKSLTSLLDVANTDLETVLNAAGTLGTLAENEDGRLWLLRQAELNETIDRITTLLSYEDNWVASNAALVLARLTISEEGCARVLNHPHSTDILTQLIKSLRIDNDGAGMNAAFAIGRLCDLQTGRVRLLNHKNSGQMLESLLKMLQSDDIACQKNACFAISCLATNTLGHSRILNNDHSNCLFSSMPKMLTSSDEESVWFAAMTVHTFACQKQGILELRRDPEIVSALLKVSEQSVSEDAKNEVNAALELLEKLTKPNALDVQVQSAYVISVKWNKIFPKSGLEVWYELYRGRVNIEKVHFYSH</sequence>
<dbReference type="SUPFAM" id="SSF48371">
    <property type="entry name" value="ARM repeat"/>
    <property type="match status" value="1"/>
</dbReference>
<evidence type="ECO:0000313" key="1">
    <source>
        <dbReference type="EMBL" id="CAB4020266.1"/>
    </source>
</evidence>
<organism evidence="1 2">
    <name type="scientific">Paramuricea clavata</name>
    <name type="common">Red gorgonian</name>
    <name type="synonym">Violescent sea-whip</name>
    <dbReference type="NCBI Taxonomy" id="317549"/>
    <lineage>
        <taxon>Eukaryota</taxon>
        <taxon>Metazoa</taxon>
        <taxon>Cnidaria</taxon>
        <taxon>Anthozoa</taxon>
        <taxon>Octocorallia</taxon>
        <taxon>Malacalcyonacea</taxon>
        <taxon>Plexauridae</taxon>
        <taxon>Paramuricea</taxon>
    </lineage>
</organism>